<dbReference type="PANTHER" id="PTHR13471:SF0">
    <property type="entry name" value="NUCLEAR EXOSOME REGULATOR NRDE2"/>
    <property type="match status" value="1"/>
</dbReference>
<dbReference type="RefSeq" id="XP_026302236.1">
    <property type="nucleotide sequence ID" value="XM_026446451.1"/>
</dbReference>
<evidence type="ECO:0000256" key="2">
    <source>
        <dbReference type="ARBA" id="ARBA00009265"/>
    </source>
</evidence>
<dbReference type="KEGG" id="ame:724986"/>
<protein>
    <submittedName>
        <fullName evidence="6">Protein NRDE2 homolog isoform X1</fullName>
    </submittedName>
</protein>
<dbReference type="Proteomes" id="UP000005203">
    <property type="component" value="Linkage group LG2"/>
</dbReference>
<evidence type="ECO:0000256" key="1">
    <source>
        <dbReference type="ARBA" id="ARBA00004123"/>
    </source>
</evidence>
<proteinExistence type="inferred from homology"/>
<dbReference type="InterPro" id="IPR013633">
    <property type="entry name" value="NRDE-2"/>
</dbReference>
<dbReference type="AlphaFoldDB" id="A0A7M7MWX6"/>
<gene>
    <name evidence="6" type="primary">LOC724986</name>
</gene>
<dbReference type="GO" id="GO:0071013">
    <property type="term" value="C:catalytic step 2 spliceosome"/>
    <property type="evidence" value="ECO:0007669"/>
    <property type="project" value="TreeGrafter"/>
</dbReference>
<comment type="similarity">
    <text evidence="2">Belongs to the NRDE2 family.</text>
</comment>
<dbReference type="GeneID" id="724986"/>
<comment type="subcellular location">
    <subcellularLocation>
        <location evidence="1">Nucleus</location>
    </subcellularLocation>
</comment>
<sequence length="985" mass="117068">MEIVGRKKNTTYSPIIGYFAYSEENKSTTSNESNNFLKENDSTSWLYNSSCLEQISSNNFINVSSDSSDETFYLHKEETLYTTTIKKEKLTLDEKKPSIHIKRKKKDKKKNTYEKSEYEKDVKNVYFEDKYKDKGNYAIKTLYSRIRPYYNIKKSSLGFVSHKQLKKYIYERYYVKNIDYIEKNKKKDTIIKRESITNSFQEEEIPSWHIKLEELQKMKTKQYNEKLTNNPNDIQLWFEYVEFQDTLGYFQQYQTTKDIHRAITLKKLAIVEKALEKNLESTILLKLKLSLMGELLPADEFSKQLETFVNKDSGNVTLWQEFIMTTQASVAMCTVPKVLDLYSKCFCILKQKARTNPRIYDERLLQMMYWCLTFLRHTGLWEQMWETMRLNLILNLNLDKDSLSFKKTIDEKKLIGMEEVILMSRLPLNQLWQRTESLRENCHWISVSKNELDLVGDSRRFILPDDVADFVHPILSRNLNFRMAIHTLLLLKVPLLPTRDYMLKTLTLEEFDWSVETSEMLLPFACPMVGEMSGYSQRKELLNGILEGHLTSGPQYLMFHPAQESYLDFIREIFFTIAENLPSLQRTSIYVWWLRFERLLIFLQKDDILKYDNKRKKLKTTLKEFLKKDENRNNLHFYREYALIEKEMGKFDNCVNILEMAIKSQDTCPSLICIPEEKSALLSLYRTFIETLLSLEIYKETHKILILNLMKQIIPETNENQLLQVEKYLENCIQTFLQEDSFENEENTYFLPNYKCDTIVCYAYLLYIQDHDINNITNIFKNCINHYKNQHYIQEILQESQIALLQLHCKQIQNESLLKIKLDDMLNLYSNNFFALSVFACIESELPIWKSNSRITKLQLWKAFAMCLANRKRIRKLQELKDYVSMNAAINKLLYFHQTLAKISTIKNCPLLWRLYMLLLREYNLCEKKGEEVYHESVALCPWARSIYIDAAEVAPQLLTQIQDMIREKELRMHVTPEELDVLRG</sequence>
<dbReference type="EnsemblMetazoa" id="XM_026446451">
    <property type="protein sequence ID" value="XP_026302236"/>
    <property type="gene ID" value="LOC724986"/>
</dbReference>
<keyword evidence="5" id="KW-1185">Reference proteome</keyword>
<dbReference type="GO" id="GO:0031048">
    <property type="term" value="P:regulatory ncRNA-mediated heterochromatin formation"/>
    <property type="evidence" value="ECO:0007669"/>
    <property type="project" value="TreeGrafter"/>
</dbReference>
<accession>A0A8B8HDY5</accession>
<evidence type="ECO:0000313" key="5">
    <source>
        <dbReference type="Proteomes" id="UP000005203"/>
    </source>
</evidence>
<evidence type="ECO:0000313" key="4">
    <source>
        <dbReference type="EnsemblMetazoa" id="XP_026302236"/>
    </source>
</evidence>
<name>A0A7M7MWX6_APIME</name>
<dbReference type="GO" id="GO:1902369">
    <property type="term" value="P:negative regulation of RNA catabolic process"/>
    <property type="evidence" value="ECO:0007669"/>
    <property type="project" value="TreeGrafter"/>
</dbReference>
<accession>A0A7M7MWX6</accession>
<reference evidence="4" key="1">
    <citation type="submission" date="2021-01" db="UniProtKB">
        <authorList>
            <consortium name="EnsemblMetazoa"/>
        </authorList>
    </citation>
    <scope>IDENTIFICATION</scope>
    <source>
        <strain evidence="4">DH4</strain>
    </source>
</reference>
<keyword evidence="3" id="KW-0539">Nucleus</keyword>
<dbReference type="PANTHER" id="PTHR13471">
    <property type="entry name" value="TETRATRICOPEPTIDE-LIKE HELICAL"/>
    <property type="match status" value="1"/>
</dbReference>
<organism evidence="4">
    <name type="scientific">Apis mellifera</name>
    <name type="common">Honeybee</name>
    <dbReference type="NCBI Taxonomy" id="7460"/>
    <lineage>
        <taxon>Eukaryota</taxon>
        <taxon>Metazoa</taxon>
        <taxon>Ecdysozoa</taxon>
        <taxon>Arthropoda</taxon>
        <taxon>Hexapoda</taxon>
        <taxon>Insecta</taxon>
        <taxon>Pterygota</taxon>
        <taxon>Neoptera</taxon>
        <taxon>Endopterygota</taxon>
        <taxon>Hymenoptera</taxon>
        <taxon>Apocrita</taxon>
        <taxon>Aculeata</taxon>
        <taxon>Apoidea</taxon>
        <taxon>Anthophila</taxon>
        <taxon>Apidae</taxon>
        <taxon>Apis</taxon>
    </lineage>
</organism>
<dbReference type="Pfam" id="PF08424">
    <property type="entry name" value="NRDE-2"/>
    <property type="match status" value="1"/>
</dbReference>
<evidence type="ECO:0000313" key="6">
    <source>
        <dbReference type="RefSeq" id="XP_026302236.1"/>
    </source>
</evidence>
<reference evidence="6" key="2">
    <citation type="submission" date="2025-04" db="UniProtKB">
        <authorList>
            <consortium name="RefSeq"/>
        </authorList>
    </citation>
    <scope>IDENTIFICATION</scope>
    <source>
        <strain evidence="6">DH4</strain>
        <tissue evidence="6">Whole body</tissue>
    </source>
</reference>
<dbReference type="OrthoDB" id="297219at2759"/>
<evidence type="ECO:0000256" key="3">
    <source>
        <dbReference type="ARBA" id="ARBA00023242"/>
    </source>
</evidence>